<evidence type="ECO:0000313" key="3">
    <source>
        <dbReference type="Proteomes" id="UP000757103"/>
    </source>
</evidence>
<dbReference type="InterPro" id="IPR053139">
    <property type="entry name" value="Surface_bspA-like"/>
</dbReference>
<proteinExistence type="predicted"/>
<name>A0A921SV74_9BACT</name>
<dbReference type="InterPro" id="IPR032675">
    <property type="entry name" value="LRR_dom_sf"/>
</dbReference>
<dbReference type="EMBL" id="DYUD01000024">
    <property type="protein sequence ID" value="HJG89421.1"/>
    <property type="molecule type" value="Genomic_DNA"/>
</dbReference>
<evidence type="ECO:0000313" key="2">
    <source>
        <dbReference type="EMBL" id="HJG89421.1"/>
    </source>
</evidence>
<dbReference type="Pfam" id="PF13306">
    <property type="entry name" value="LRR_5"/>
    <property type="match status" value="1"/>
</dbReference>
<organism evidence="2 3">
    <name type="scientific">Barnesiella viscericola</name>
    <dbReference type="NCBI Taxonomy" id="397865"/>
    <lineage>
        <taxon>Bacteria</taxon>
        <taxon>Pseudomonadati</taxon>
        <taxon>Bacteroidota</taxon>
        <taxon>Bacteroidia</taxon>
        <taxon>Bacteroidales</taxon>
        <taxon>Barnesiellaceae</taxon>
        <taxon>Barnesiella</taxon>
    </lineage>
</organism>
<feature type="chain" id="PRO_5036904007" evidence="1">
    <location>
        <begin position="20"/>
        <end position="497"/>
    </location>
</feature>
<dbReference type="PANTHER" id="PTHR45661">
    <property type="entry name" value="SURFACE ANTIGEN"/>
    <property type="match status" value="1"/>
</dbReference>
<dbReference type="Proteomes" id="UP000757103">
    <property type="component" value="Unassembled WGS sequence"/>
</dbReference>
<dbReference type="SUPFAM" id="SSF52058">
    <property type="entry name" value="L domain-like"/>
    <property type="match status" value="2"/>
</dbReference>
<dbReference type="PANTHER" id="PTHR45661:SF3">
    <property type="entry name" value="IG-LIKE DOMAIN-CONTAINING PROTEIN"/>
    <property type="match status" value="1"/>
</dbReference>
<accession>A0A921SV74</accession>
<sequence length="497" mass="53904">MKQLLSIILLLFAAHSLRAVDYTCHAQAGQLQSLIGVPGSTITRLTVSGTLDARDFAYIGDSLTQLTSIDLTDCTIAAFESRDTYLANQSRFEANSLPAHTFIGFQNLTTVKLPRQTQAIGEAAFAGCPALTTVAWGDRLQTIDDLAFSGCTALNTPLPATLQTIGEYGFAQCAYTQLDLSGTALRTIGANAFGNCTRLTEVTLPTSLQTLGERGFAGCSALTTIALPGSLQSLGEGCFAHCTALTRAEFTTHALDTLPAYTFDHCTALAAIQVPDAVTHIGEGAFYYCTALTGCTLPDGVRSIGDYAFAGCSRMIHLTFLPEGLEHIGRWPFYGMRQLYSVSIPSTVTYIGDHAFDNCTRLAAVLAYPTLPPSLGEEVFREVPQANCALGVPDESIELYRGTPQWQEFDIRLLSNKKELTADNRLNVHFEQGNLIVQSSAPMRHIALYTPDGRLVCRESGETNEWAIDTRLYPGQIFILSVQMVSGEYHHLKVGRN</sequence>
<dbReference type="AlphaFoldDB" id="A0A921SV74"/>
<dbReference type="RefSeq" id="WP_273306495.1">
    <property type="nucleotide sequence ID" value="NZ_DYUD01000024.1"/>
</dbReference>
<dbReference type="InterPro" id="IPR026906">
    <property type="entry name" value="LRR_5"/>
</dbReference>
<keyword evidence="1" id="KW-0732">Signal</keyword>
<reference evidence="2" key="2">
    <citation type="submission" date="2021-09" db="EMBL/GenBank/DDBJ databases">
        <authorList>
            <person name="Gilroy R."/>
        </authorList>
    </citation>
    <scope>NUCLEOTIDE SEQUENCE</scope>
    <source>
        <strain evidence="2">CHK121-7720</strain>
    </source>
</reference>
<comment type="caution">
    <text evidence="2">The sequence shown here is derived from an EMBL/GenBank/DDBJ whole genome shotgun (WGS) entry which is preliminary data.</text>
</comment>
<dbReference type="Gene3D" id="3.80.10.10">
    <property type="entry name" value="Ribonuclease Inhibitor"/>
    <property type="match status" value="2"/>
</dbReference>
<reference evidence="2" key="1">
    <citation type="journal article" date="2021" name="PeerJ">
        <title>Extensive microbial diversity within the chicken gut microbiome revealed by metagenomics and culture.</title>
        <authorList>
            <person name="Gilroy R."/>
            <person name="Ravi A."/>
            <person name="Getino M."/>
            <person name="Pursley I."/>
            <person name="Horton D.L."/>
            <person name="Alikhan N.F."/>
            <person name="Baker D."/>
            <person name="Gharbi K."/>
            <person name="Hall N."/>
            <person name="Watson M."/>
            <person name="Adriaenssens E.M."/>
            <person name="Foster-Nyarko E."/>
            <person name="Jarju S."/>
            <person name="Secka A."/>
            <person name="Antonio M."/>
            <person name="Oren A."/>
            <person name="Chaudhuri R.R."/>
            <person name="La Ragione R."/>
            <person name="Hildebrand F."/>
            <person name="Pallen M.J."/>
        </authorList>
    </citation>
    <scope>NUCLEOTIDE SEQUENCE</scope>
    <source>
        <strain evidence="2">CHK121-7720</strain>
    </source>
</reference>
<feature type="signal peptide" evidence="1">
    <location>
        <begin position="1"/>
        <end position="19"/>
    </location>
</feature>
<gene>
    <name evidence="2" type="ORF">K8U91_08145</name>
</gene>
<protein>
    <submittedName>
        <fullName evidence="2">Leucine-rich repeat domain-containing protein</fullName>
    </submittedName>
</protein>
<dbReference type="Gene3D" id="3.40.50.12480">
    <property type="match status" value="1"/>
</dbReference>
<evidence type="ECO:0000256" key="1">
    <source>
        <dbReference type="SAM" id="SignalP"/>
    </source>
</evidence>